<dbReference type="PANTHER" id="PTHR48449:SF1">
    <property type="entry name" value="DUF1985 DOMAIN-CONTAINING PROTEIN"/>
    <property type="match status" value="1"/>
</dbReference>
<evidence type="ECO:0000259" key="3">
    <source>
        <dbReference type="Pfam" id="PF09331"/>
    </source>
</evidence>
<reference evidence="4" key="1">
    <citation type="journal article" date="2022" name="Plant J.">
        <title>Strategies of tolerance reflected in two North American maple genomes.</title>
        <authorList>
            <person name="McEvoy S.L."/>
            <person name="Sezen U.U."/>
            <person name="Trouern-Trend A."/>
            <person name="McMahon S.M."/>
            <person name="Schaberg P.G."/>
            <person name="Yang J."/>
            <person name="Wegrzyn J.L."/>
            <person name="Swenson N.G."/>
        </authorList>
    </citation>
    <scope>NUCLEOTIDE SEQUENCE</scope>
    <source>
        <strain evidence="4">NS2018</strain>
    </source>
</reference>
<gene>
    <name evidence="4" type="ORF">LWI29_025297</name>
</gene>
<evidence type="ECO:0000256" key="2">
    <source>
        <dbReference type="SAM" id="MobiDB-lite"/>
    </source>
</evidence>
<dbReference type="Proteomes" id="UP001168877">
    <property type="component" value="Unassembled WGS sequence"/>
</dbReference>
<feature type="compositionally biased region" description="Low complexity" evidence="2">
    <location>
        <begin position="278"/>
        <end position="289"/>
    </location>
</feature>
<feature type="domain" description="DUF1985" evidence="3">
    <location>
        <begin position="68"/>
        <end position="204"/>
    </location>
</feature>
<dbReference type="EMBL" id="JAUESC010000381">
    <property type="protein sequence ID" value="KAK0590310.1"/>
    <property type="molecule type" value="Genomic_DNA"/>
</dbReference>
<dbReference type="InterPro" id="IPR015410">
    <property type="entry name" value="DUF1985"/>
</dbReference>
<dbReference type="Pfam" id="PF09331">
    <property type="entry name" value="DUF1985"/>
    <property type="match status" value="1"/>
</dbReference>
<accession>A0AA39SIU7</accession>
<evidence type="ECO:0000313" key="4">
    <source>
        <dbReference type="EMBL" id="KAK0590310.1"/>
    </source>
</evidence>
<evidence type="ECO:0000256" key="1">
    <source>
        <dbReference type="SAM" id="Coils"/>
    </source>
</evidence>
<feature type="region of interest" description="Disordered" evidence="2">
    <location>
        <begin position="271"/>
        <end position="290"/>
    </location>
</feature>
<comment type="caution">
    <text evidence="4">The sequence shown here is derived from an EMBL/GenBank/DDBJ whole genome shotgun (WGS) entry which is preliminary data.</text>
</comment>
<organism evidence="4 5">
    <name type="scientific">Acer saccharum</name>
    <name type="common">Sugar maple</name>
    <dbReference type="NCBI Taxonomy" id="4024"/>
    <lineage>
        <taxon>Eukaryota</taxon>
        <taxon>Viridiplantae</taxon>
        <taxon>Streptophyta</taxon>
        <taxon>Embryophyta</taxon>
        <taxon>Tracheophyta</taxon>
        <taxon>Spermatophyta</taxon>
        <taxon>Magnoliopsida</taxon>
        <taxon>eudicotyledons</taxon>
        <taxon>Gunneridae</taxon>
        <taxon>Pentapetalae</taxon>
        <taxon>rosids</taxon>
        <taxon>malvids</taxon>
        <taxon>Sapindales</taxon>
        <taxon>Sapindaceae</taxon>
        <taxon>Hippocastanoideae</taxon>
        <taxon>Acereae</taxon>
        <taxon>Acer</taxon>
    </lineage>
</organism>
<proteinExistence type="predicted"/>
<keyword evidence="1" id="KW-0175">Coiled coil</keyword>
<dbReference type="AlphaFoldDB" id="A0AA39SIU7"/>
<feature type="region of interest" description="Disordered" evidence="2">
    <location>
        <begin position="356"/>
        <end position="382"/>
    </location>
</feature>
<keyword evidence="5" id="KW-1185">Reference proteome</keyword>
<feature type="compositionally biased region" description="Polar residues" evidence="2">
    <location>
        <begin position="369"/>
        <end position="378"/>
    </location>
</feature>
<feature type="coiled-coil region" evidence="1">
    <location>
        <begin position="522"/>
        <end position="559"/>
    </location>
</feature>
<sequence length="606" mass="68668">MATELVPKIEEADFFRGKVTCLSSLMPVYNIILKLTEKQRKMFECTCFGRLLEMDELVFSSQTVHELLLREAKSPNTDEMWFKLGDNRIRFSIQEFCIVTGLNCSPYPSVDVDKRVKGVGLIDGLLNGDMNLYNNTLEDVFMNASSNDDLTMVKLALLYFLENVLLGREKGSPIDSEHILLVDDLDRFNEYPWGRVCFEMTMKSLQNALKGRVQMLNDGNNKKSKQNWEVYSVGGFPLGFLLQVYAFLQLTPEEEQQCYFQPFNAPGASKYQPTLMHNNTTSAASSPSSDVNAITDTMAIKKSVKRKPPIETTVVLEELVVALKKYKRNHLPSRRQEIFQEQGLASLLSTEAQNAIESTSPPPLPSVSAMASTPNSTPLKGIAQSPMPSLDEAQAFFLELKPILDESLENLLQSSLAALDSPQDIFRAKCFLLQCLPLNFEVLMKPSRRDQLNSSLELLLKIDYFPSSIVDLVRSFQMKFLRDTCMYSNCQERVKRANKYKEDATALRGELAKSLNHFDQVMSDIQIKADMIEELTKKLEEQKKLKADLEEQAKDLAKSSFTSKGDLARCVLNCKILEKDKQDSVKLKADIDASWEEFKKQIADFL</sequence>
<evidence type="ECO:0000313" key="5">
    <source>
        <dbReference type="Proteomes" id="UP001168877"/>
    </source>
</evidence>
<name>A0AA39SIU7_ACESA</name>
<protein>
    <recommendedName>
        <fullName evidence="3">DUF1985 domain-containing protein</fullName>
    </recommendedName>
</protein>
<reference evidence="4" key="2">
    <citation type="submission" date="2023-06" db="EMBL/GenBank/DDBJ databases">
        <authorList>
            <person name="Swenson N.G."/>
            <person name="Wegrzyn J.L."/>
            <person name="Mcevoy S.L."/>
        </authorList>
    </citation>
    <scope>NUCLEOTIDE SEQUENCE</scope>
    <source>
        <strain evidence="4">NS2018</strain>
        <tissue evidence="4">Leaf</tissue>
    </source>
</reference>
<dbReference type="PANTHER" id="PTHR48449">
    <property type="entry name" value="DUF1985 DOMAIN-CONTAINING PROTEIN"/>
    <property type="match status" value="1"/>
</dbReference>